<dbReference type="EMBL" id="JAHLFV010000079">
    <property type="protein sequence ID" value="MBU3849617.1"/>
    <property type="molecule type" value="Genomic_DNA"/>
</dbReference>
<protein>
    <recommendedName>
        <fullName evidence="1">UPF0246 protein IAA16_03530</fullName>
    </recommendedName>
</protein>
<name>A0A9E2NYH6_9SPIR</name>
<comment type="caution">
    <text evidence="2">The sequence shown here is derived from an EMBL/GenBank/DDBJ whole genome shotgun (WGS) entry which is preliminary data.</text>
</comment>
<dbReference type="NCBIfam" id="NF002543">
    <property type="entry name" value="PRK02101.1-4"/>
    <property type="match status" value="1"/>
</dbReference>
<dbReference type="Pfam" id="PF03883">
    <property type="entry name" value="H2O2_YaaD"/>
    <property type="match status" value="1"/>
</dbReference>
<dbReference type="Proteomes" id="UP000823914">
    <property type="component" value="Unassembled WGS sequence"/>
</dbReference>
<dbReference type="GO" id="GO:0005829">
    <property type="term" value="C:cytosol"/>
    <property type="evidence" value="ECO:0007669"/>
    <property type="project" value="TreeGrafter"/>
</dbReference>
<sequence>MKIIISPAKNMSMKADSLEPASLPVFLDKAQVLVQYLKSLSFPELKTLLACNDELTRLNYERYRTINLSENTNPALVTYEGIQYKYMAPRVFTYDYFDYAQKHLRILSGLYGVLKPLDGIVPYRLEMQTKLKTDFCKNLYDFWGADIYKNLTLDDDDASSKVILNLASEEYAKAVRKFVKPTDTFITCTFAEQVNGSLKEKGVYVKMARGEMVRFMAENNITKSEDIKAFTGLGYRFSREFSQDNRFVFVR</sequence>
<dbReference type="InterPro" id="IPR005583">
    <property type="entry name" value="YaaA"/>
</dbReference>
<dbReference type="PANTHER" id="PTHR30283">
    <property type="entry name" value="PEROXIDE STRESS RESPONSE PROTEIN YAAA"/>
    <property type="match status" value="1"/>
</dbReference>
<gene>
    <name evidence="2" type="primary">yaaA</name>
    <name evidence="2" type="ORF">IAA16_03530</name>
</gene>
<accession>A0A9E2NYH6</accession>
<proteinExistence type="inferred from homology"/>
<reference evidence="2" key="1">
    <citation type="journal article" date="2021" name="PeerJ">
        <title>Extensive microbial diversity within the chicken gut microbiome revealed by metagenomics and culture.</title>
        <authorList>
            <person name="Gilroy R."/>
            <person name="Ravi A."/>
            <person name="Getino M."/>
            <person name="Pursley I."/>
            <person name="Horton D.L."/>
            <person name="Alikhan N.F."/>
            <person name="Baker D."/>
            <person name="Gharbi K."/>
            <person name="Hall N."/>
            <person name="Watson M."/>
            <person name="Adriaenssens E.M."/>
            <person name="Foster-Nyarko E."/>
            <person name="Jarju S."/>
            <person name="Secka A."/>
            <person name="Antonio M."/>
            <person name="Oren A."/>
            <person name="Chaudhuri R.R."/>
            <person name="La Ragione R."/>
            <person name="Hildebrand F."/>
            <person name="Pallen M.J."/>
        </authorList>
    </citation>
    <scope>NUCLEOTIDE SEQUENCE</scope>
    <source>
        <strain evidence="2">Gambia15-2214</strain>
    </source>
</reference>
<dbReference type="HAMAP" id="MF_00652">
    <property type="entry name" value="UPF0246"/>
    <property type="match status" value="1"/>
</dbReference>
<dbReference type="PANTHER" id="PTHR30283:SF4">
    <property type="entry name" value="PEROXIDE STRESS RESISTANCE PROTEIN YAAA"/>
    <property type="match status" value="1"/>
</dbReference>
<comment type="similarity">
    <text evidence="1">Belongs to the UPF0246 family.</text>
</comment>
<reference evidence="2" key="2">
    <citation type="submission" date="2021-04" db="EMBL/GenBank/DDBJ databases">
        <authorList>
            <person name="Gilroy R."/>
        </authorList>
    </citation>
    <scope>NUCLEOTIDE SEQUENCE</scope>
    <source>
        <strain evidence="2">Gambia15-2214</strain>
    </source>
</reference>
<evidence type="ECO:0000256" key="1">
    <source>
        <dbReference type="HAMAP-Rule" id="MF_00652"/>
    </source>
</evidence>
<evidence type="ECO:0000313" key="3">
    <source>
        <dbReference type="Proteomes" id="UP000823914"/>
    </source>
</evidence>
<evidence type="ECO:0000313" key="2">
    <source>
        <dbReference type="EMBL" id="MBU3849617.1"/>
    </source>
</evidence>
<dbReference type="GO" id="GO:0033194">
    <property type="term" value="P:response to hydroperoxide"/>
    <property type="evidence" value="ECO:0007669"/>
    <property type="project" value="TreeGrafter"/>
</dbReference>
<organism evidence="2 3">
    <name type="scientific">Candidatus Treponema excrementipullorum</name>
    <dbReference type="NCBI Taxonomy" id="2838768"/>
    <lineage>
        <taxon>Bacteria</taxon>
        <taxon>Pseudomonadati</taxon>
        <taxon>Spirochaetota</taxon>
        <taxon>Spirochaetia</taxon>
        <taxon>Spirochaetales</taxon>
        <taxon>Treponemataceae</taxon>
        <taxon>Treponema</taxon>
    </lineage>
</organism>
<dbReference type="AlphaFoldDB" id="A0A9E2NYH6"/>